<proteinExistence type="predicted"/>
<accession>A0A5J9W4J4</accession>
<sequence>RHSGRSPPANRRYSFNFPRAGRRGQTFKGGVTTKETMAMISNSMTDRMERLDGSSSSTIGQWIVDERNPWVIKETSQVMPLILFF</sequence>
<gene>
    <name evidence="2" type="ORF">EJB05_09294</name>
</gene>
<evidence type="ECO:0000256" key="1">
    <source>
        <dbReference type="SAM" id="MobiDB-lite"/>
    </source>
</evidence>
<dbReference type="EMBL" id="RWGY01000005">
    <property type="protein sequence ID" value="TVU42871.1"/>
    <property type="molecule type" value="Genomic_DNA"/>
</dbReference>
<name>A0A5J9W4J4_9POAL</name>
<evidence type="ECO:0000313" key="2">
    <source>
        <dbReference type="EMBL" id="TVU42871.1"/>
    </source>
</evidence>
<keyword evidence="3" id="KW-1185">Reference proteome</keyword>
<comment type="caution">
    <text evidence="2">The sequence shown here is derived from an EMBL/GenBank/DDBJ whole genome shotgun (WGS) entry which is preliminary data.</text>
</comment>
<feature type="non-terminal residue" evidence="2">
    <location>
        <position position="1"/>
    </location>
</feature>
<feature type="region of interest" description="Disordered" evidence="1">
    <location>
        <begin position="1"/>
        <end position="27"/>
    </location>
</feature>
<reference evidence="2 3" key="1">
    <citation type="journal article" date="2019" name="Sci. Rep.">
        <title>A high-quality genome of Eragrostis curvula grass provides insights into Poaceae evolution and supports new strategies to enhance forage quality.</title>
        <authorList>
            <person name="Carballo J."/>
            <person name="Santos B.A.C.M."/>
            <person name="Zappacosta D."/>
            <person name="Garbus I."/>
            <person name="Selva J.P."/>
            <person name="Gallo C.A."/>
            <person name="Diaz A."/>
            <person name="Albertini E."/>
            <person name="Caccamo M."/>
            <person name="Echenique V."/>
        </authorList>
    </citation>
    <scope>NUCLEOTIDE SEQUENCE [LARGE SCALE GENOMIC DNA]</scope>
    <source>
        <strain evidence="3">cv. Victoria</strain>
        <tissue evidence="2">Leaf</tissue>
    </source>
</reference>
<dbReference type="AlphaFoldDB" id="A0A5J9W4J4"/>
<dbReference type="Proteomes" id="UP000324897">
    <property type="component" value="Unassembled WGS sequence"/>
</dbReference>
<organism evidence="2 3">
    <name type="scientific">Eragrostis curvula</name>
    <name type="common">weeping love grass</name>
    <dbReference type="NCBI Taxonomy" id="38414"/>
    <lineage>
        <taxon>Eukaryota</taxon>
        <taxon>Viridiplantae</taxon>
        <taxon>Streptophyta</taxon>
        <taxon>Embryophyta</taxon>
        <taxon>Tracheophyta</taxon>
        <taxon>Spermatophyta</taxon>
        <taxon>Magnoliopsida</taxon>
        <taxon>Liliopsida</taxon>
        <taxon>Poales</taxon>
        <taxon>Poaceae</taxon>
        <taxon>PACMAD clade</taxon>
        <taxon>Chloridoideae</taxon>
        <taxon>Eragrostideae</taxon>
        <taxon>Eragrostidinae</taxon>
        <taxon>Eragrostis</taxon>
    </lineage>
</organism>
<evidence type="ECO:0000313" key="3">
    <source>
        <dbReference type="Proteomes" id="UP000324897"/>
    </source>
</evidence>
<dbReference type="Gramene" id="TVU42871">
    <property type="protein sequence ID" value="TVU42871"/>
    <property type="gene ID" value="EJB05_09294"/>
</dbReference>
<protein>
    <submittedName>
        <fullName evidence="2">Uncharacterized protein</fullName>
    </submittedName>
</protein>